<dbReference type="InterPro" id="IPR035421">
    <property type="entry name" value="Terminase_6C"/>
</dbReference>
<feature type="domain" description="Terminase large subunit gp17-like C-terminal" evidence="7">
    <location>
        <begin position="415"/>
        <end position="574"/>
    </location>
</feature>
<evidence type="ECO:0000256" key="4">
    <source>
        <dbReference type="ARBA" id="ARBA00023219"/>
    </source>
</evidence>
<evidence type="ECO:0000259" key="7">
    <source>
        <dbReference type="Pfam" id="PF17289"/>
    </source>
</evidence>
<keyword evidence="2" id="KW-0547">Nucleotide-binding</keyword>
<accession>A0A8S5QKF9</accession>
<organism evidence="8">
    <name type="scientific">Myoviridae sp. ctitt1</name>
    <dbReference type="NCBI Taxonomy" id="2825157"/>
    <lineage>
        <taxon>Viruses</taxon>
        <taxon>Duplodnaviria</taxon>
        <taxon>Heunggongvirae</taxon>
        <taxon>Uroviricota</taxon>
        <taxon>Caudoviricetes</taxon>
    </lineage>
</organism>
<evidence type="ECO:0000256" key="5">
    <source>
        <dbReference type="SAM" id="MobiDB-lite"/>
    </source>
</evidence>
<protein>
    <submittedName>
        <fullName evidence="8">Terminase ATPase subunit</fullName>
    </submittedName>
</protein>
<dbReference type="Gene3D" id="3.30.420.240">
    <property type="match status" value="1"/>
</dbReference>
<feature type="region of interest" description="Disordered" evidence="5">
    <location>
        <begin position="103"/>
        <end position="128"/>
    </location>
</feature>
<dbReference type="InterPro" id="IPR027417">
    <property type="entry name" value="P-loop_NTPase"/>
</dbReference>
<evidence type="ECO:0000259" key="6">
    <source>
        <dbReference type="Pfam" id="PF06056"/>
    </source>
</evidence>
<dbReference type="GO" id="GO:0005524">
    <property type="term" value="F:ATP binding"/>
    <property type="evidence" value="ECO:0007669"/>
    <property type="project" value="UniProtKB-KW"/>
</dbReference>
<keyword evidence="4" id="KW-0231">Viral genome packaging</keyword>
<dbReference type="EMBL" id="BK015676">
    <property type="protein sequence ID" value="DAE19482.1"/>
    <property type="molecule type" value="Genomic_DNA"/>
</dbReference>
<dbReference type="Pfam" id="PF17289">
    <property type="entry name" value="Terminase_6C"/>
    <property type="match status" value="1"/>
</dbReference>
<feature type="domain" description="Terminase ATPase subunit N-terminal" evidence="6">
    <location>
        <begin position="8"/>
        <end position="62"/>
    </location>
</feature>
<reference evidence="8" key="1">
    <citation type="journal article" date="2021" name="Proc. Natl. Acad. Sci. U.S.A.">
        <title>A Catalog of Tens of Thousands of Viruses from Human Metagenomes Reveals Hidden Associations with Chronic Diseases.</title>
        <authorList>
            <person name="Tisza M.J."/>
            <person name="Buck C.B."/>
        </authorList>
    </citation>
    <scope>NUCLEOTIDE SEQUENCE</scope>
    <source>
        <strain evidence="8">Ctitt1</strain>
    </source>
</reference>
<proteinExistence type="predicted"/>
<evidence type="ECO:0000256" key="2">
    <source>
        <dbReference type="ARBA" id="ARBA00022741"/>
    </source>
</evidence>
<sequence>MKYSDELRGMAKALYLKGLTPKEIAAQLNLPSARIIYHWADVGEWRDQMKVVNIEDAIARRIALLTDREKKTPGELDELDRLIGHHVKLLTSRNKHAERMAEIDARGPGNTPRAAAADDCDNPRQKKRRANDVSHLTAADFEHFISTLFGYQQRLHENLSQKIRNILKSRQIGATYYFAFEAFENATLTGDPQIFLSASKRQSEVFRSYIVNIALQEFGVTLKGNPIKLNTAHGIAELHFLATNSNTAQSNSGHVYIDEYFWIPKFNRLNDVASAMATHDRWRLTYFSTPSAKTHEAYPFWTGETWKGGNKKRRAAVFPTFDEMRDGGRLCPDKQWRYVITLEDAIAGGFNLANIDDLRDRYSETAFAMLFMCQFVDDKNSVFRFSDVVRCGVETSKWKDYHPNSACPYNGEVWGGFDPARTGDNATFVIVAIPSTLAEMFRVLEKYHWRGLSFQYMADQIEKLFRQFNMTFIGVDVTGIGYGVFELIQNFARRQAVAIRYNVETKTQLVLKMIDVIENQRIEWDAQEKDIAASFMSVKKATTQSGDNLTFIADRSAEHGHADVFFAIAHALFNEPLNWKNKRKSTWAV</sequence>
<evidence type="ECO:0000256" key="3">
    <source>
        <dbReference type="ARBA" id="ARBA00022840"/>
    </source>
</evidence>
<dbReference type="InterPro" id="IPR010332">
    <property type="entry name" value="ATPase_terminase-su_N"/>
</dbReference>
<name>A0A8S5QKF9_9CAUD</name>
<evidence type="ECO:0000313" key="8">
    <source>
        <dbReference type="EMBL" id="DAE19482.1"/>
    </source>
</evidence>
<keyword evidence="1" id="KW-1188">Viral release from host cell</keyword>
<dbReference type="Pfam" id="PF06056">
    <property type="entry name" value="Terminase_5"/>
    <property type="match status" value="1"/>
</dbReference>
<keyword evidence="3" id="KW-0067">ATP-binding</keyword>
<evidence type="ECO:0000256" key="1">
    <source>
        <dbReference type="ARBA" id="ARBA00022612"/>
    </source>
</evidence>
<dbReference type="Pfam" id="PF03237">
    <property type="entry name" value="Terminase_6N"/>
    <property type="match status" value="1"/>
</dbReference>
<dbReference type="Gene3D" id="3.40.50.300">
    <property type="entry name" value="P-loop containing nucleotide triphosphate hydrolases"/>
    <property type="match status" value="1"/>
</dbReference>